<protein>
    <submittedName>
        <fullName evidence="1">Uncharacterized protein</fullName>
    </submittedName>
</protein>
<comment type="caution">
    <text evidence="1">The sequence shown here is derived from an EMBL/GenBank/DDBJ whole genome shotgun (WGS) entry which is preliminary data.</text>
</comment>
<evidence type="ECO:0000313" key="1">
    <source>
        <dbReference type="EMBL" id="PRP85527.1"/>
    </source>
</evidence>
<sequence>MSLKAFQAAKRIELPMNPRYKSRFQQHMMPLRTTALYKDSLWRYNSAYELYNVDGRWQRLAERNPREEFIEDIDDMIDFVNTEYGACKNHIDPWARYESPARKAFFHRLGAPARAWVRHLNEVAPKVQNYVDRTKGRR</sequence>
<dbReference type="AlphaFoldDB" id="A0A2P6NNJ6"/>
<reference evidence="1 2" key="1">
    <citation type="journal article" date="2018" name="Genome Biol. Evol.">
        <title>Multiple Roots of Fruiting Body Formation in Amoebozoa.</title>
        <authorList>
            <person name="Hillmann F."/>
            <person name="Forbes G."/>
            <person name="Novohradska S."/>
            <person name="Ferling I."/>
            <person name="Riege K."/>
            <person name="Groth M."/>
            <person name="Westermann M."/>
            <person name="Marz M."/>
            <person name="Spaller T."/>
            <person name="Winckler T."/>
            <person name="Schaap P."/>
            <person name="Glockner G."/>
        </authorList>
    </citation>
    <scope>NUCLEOTIDE SEQUENCE [LARGE SCALE GENOMIC DNA]</scope>
    <source>
        <strain evidence="1 2">Jena</strain>
    </source>
</reference>
<dbReference type="InParanoid" id="A0A2P6NNJ6"/>
<dbReference type="Proteomes" id="UP000241769">
    <property type="component" value="Unassembled WGS sequence"/>
</dbReference>
<dbReference type="EMBL" id="MDYQ01000043">
    <property type="protein sequence ID" value="PRP85527.1"/>
    <property type="molecule type" value="Genomic_DNA"/>
</dbReference>
<organism evidence="1 2">
    <name type="scientific">Planoprotostelium fungivorum</name>
    <dbReference type="NCBI Taxonomy" id="1890364"/>
    <lineage>
        <taxon>Eukaryota</taxon>
        <taxon>Amoebozoa</taxon>
        <taxon>Evosea</taxon>
        <taxon>Variosea</taxon>
        <taxon>Cavosteliida</taxon>
        <taxon>Cavosteliaceae</taxon>
        <taxon>Planoprotostelium</taxon>
    </lineage>
</organism>
<accession>A0A2P6NNJ6</accession>
<proteinExistence type="predicted"/>
<name>A0A2P6NNJ6_9EUKA</name>
<gene>
    <name evidence="1" type="ORF">PROFUN_06759</name>
</gene>
<evidence type="ECO:0000313" key="2">
    <source>
        <dbReference type="Proteomes" id="UP000241769"/>
    </source>
</evidence>
<keyword evidence="2" id="KW-1185">Reference proteome</keyword>